<dbReference type="PANTHER" id="PTHR11941:SF75">
    <property type="entry name" value="ENOYL-COA HYDRATASE_ISOMERASE FAMILY PROTEIN"/>
    <property type="match status" value="1"/>
</dbReference>
<accession>A0ABP0V2C4</accession>
<dbReference type="SUPFAM" id="SSF52096">
    <property type="entry name" value="ClpP/crotonase"/>
    <property type="match status" value="1"/>
</dbReference>
<dbReference type="Pfam" id="PF00378">
    <property type="entry name" value="ECH_1"/>
    <property type="match status" value="1"/>
</dbReference>
<evidence type="ECO:0008006" key="3">
    <source>
        <dbReference type="Google" id="ProtNLM"/>
    </source>
</evidence>
<name>A0ABP0V2C4_9BRYO</name>
<dbReference type="InterPro" id="IPR001753">
    <property type="entry name" value="Enoyl-CoA_hydra/iso"/>
</dbReference>
<dbReference type="EMBL" id="OZ019900">
    <property type="protein sequence ID" value="CAK9235311.1"/>
    <property type="molecule type" value="Genomic_DNA"/>
</dbReference>
<sequence>MALKLEKLPNNVYLLTLTGDGEHRFTPSCISEIVAALDEVEKDPQAAALVTTGEGRFYSNGLSLSLVNKTSRENLELLDTFHDLLKKMLTYPVPTVAAVSGHAVAGGCMFALAHDYSVMRSDKGYMFLSEVDIGLSFTPGMLALISCKLPVRTYHKAVLSAHRYTGKTAEEAGMVHAARPDAHSTLQEAVKIATALGGRNYDRTVYQQIKLQMFKTEIERLEIRHAVPQGPPNLSKL</sequence>
<protein>
    <recommendedName>
        <fullName evidence="3">Enoyl-CoA hydratase/isomerase</fullName>
    </recommendedName>
</protein>
<dbReference type="InterPro" id="IPR029045">
    <property type="entry name" value="ClpP/crotonase-like_dom_sf"/>
</dbReference>
<dbReference type="PANTHER" id="PTHR11941">
    <property type="entry name" value="ENOYL-COA HYDRATASE-RELATED"/>
    <property type="match status" value="1"/>
</dbReference>
<organism evidence="1 2">
    <name type="scientific">Sphagnum troendelagicum</name>
    <dbReference type="NCBI Taxonomy" id="128251"/>
    <lineage>
        <taxon>Eukaryota</taxon>
        <taxon>Viridiplantae</taxon>
        <taxon>Streptophyta</taxon>
        <taxon>Embryophyta</taxon>
        <taxon>Bryophyta</taxon>
        <taxon>Sphagnophytina</taxon>
        <taxon>Sphagnopsida</taxon>
        <taxon>Sphagnales</taxon>
        <taxon>Sphagnaceae</taxon>
        <taxon>Sphagnum</taxon>
    </lineage>
</organism>
<dbReference type="Proteomes" id="UP001497512">
    <property type="component" value="Chromosome 8"/>
</dbReference>
<gene>
    <name evidence="1" type="ORF">CSSPTR1EN2_LOCUS22653</name>
</gene>
<evidence type="ECO:0000313" key="2">
    <source>
        <dbReference type="Proteomes" id="UP001497512"/>
    </source>
</evidence>
<dbReference type="Gene3D" id="3.90.226.10">
    <property type="entry name" value="2-enoyl-CoA Hydratase, Chain A, domain 1"/>
    <property type="match status" value="1"/>
</dbReference>
<reference evidence="1" key="1">
    <citation type="submission" date="2024-02" db="EMBL/GenBank/DDBJ databases">
        <authorList>
            <consortium name="ELIXIR-Norway"/>
            <consortium name="Elixir Norway"/>
        </authorList>
    </citation>
    <scope>NUCLEOTIDE SEQUENCE</scope>
</reference>
<evidence type="ECO:0000313" key="1">
    <source>
        <dbReference type="EMBL" id="CAK9235311.1"/>
    </source>
</evidence>
<keyword evidence="2" id="KW-1185">Reference proteome</keyword>
<proteinExistence type="predicted"/>
<dbReference type="CDD" id="cd06558">
    <property type="entry name" value="crotonase-like"/>
    <property type="match status" value="1"/>
</dbReference>